<sequence length="221" mass="24735">MSLLTRRSCYAVTHTVRIASSINLYTALTDSTRNHFPFRCWKEGCGMPIQISDLRKCLSSQQLDDLLKASLKQYIRANLDFYAYCRTPDCPSIYSRTDSDSSTIHTCYTCLTQTCTHCGIEPHLDITCDTHQAMLKSSAAAAEQSAEEYIKVAANNTKKCPKCKALLEKTEGCNHIQCRVCTAHLCWVCLQTFVGSGAAYVHVRDDHWFATRALLLSGSDK</sequence>
<protein>
    <recommendedName>
        <fullName evidence="8">RING-type domain-containing protein</fullName>
    </recommendedName>
</protein>
<dbReference type="GO" id="GO:0043161">
    <property type="term" value="P:proteasome-mediated ubiquitin-dependent protein catabolic process"/>
    <property type="evidence" value="ECO:0007669"/>
    <property type="project" value="TreeGrafter"/>
</dbReference>
<keyword evidence="7" id="KW-0862">Zinc</keyword>
<dbReference type="Pfam" id="PF01485">
    <property type="entry name" value="IBR"/>
    <property type="match status" value="1"/>
</dbReference>
<dbReference type="PROSITE" id="PS51873">
    <property type="entry name" value="TRIAD"/>
    <property type="match status" value="1"/>
</dbReference>
<name>A0A6A5YZC7_9PLEO</name>
<dbReference type="InterPro" id="IPR044066">
    <property type="entry name" value="TRIAD_supradom"/>
</dbReference>
<dbReference type="PANTHER" id="PTHR22770">
    <property type="entry name" value="UBIQUITIN CONJUGATING ENZYME 7 INTERACTING PROTEIN-RELATED"/>
    <property type="match status" value="1"/>
</dbReference>
<evidence type="ECO:0000313" key="9">
    <source>
        <dbReference type="EMBL" id="KAF2111461.1"/>
    </source>
</evidence>
<evidence type="ECO:0000313" key="10">
    <source>
        <dbReference type="Proteomes" id="UP000799770"/>
    </source>
</evidence>
<reference evidence="9" key="1">
    <citation type="journal article" date="2020" name="Stud. Mycol.">
        <title>101 Dothideomycetes genomes: a test case for predicting lifestyles and emergence of pathogens.</title>
        <authorList>
            <person name="Haridas S."/>
            <person name="Albert R."/>
            <person name="Binder M."/>
            <person name="Bloem J."/>
            <person name="Labutti K."/>
            <person name="Salamov A."/>
            <person name="Andreopoulos B."/>
            <person name="Baker S."/>
            <person name="Barry K."/>
            <person name="Bills G."/>
            <person name="Bluhm B."/>
            <person name="Cannon C."/>
            <person name="Castanera R."/>
            <person name="Culley D."/>
            <person name="Daum C."/>
            <person name="Ezra D."/>
            <person name="Gonzalez J."/>
            <person name="Henrissat B."/>
            <person name="Kuo A."/>
            <person name="Liang C."/>
            <person name="Lipzen A."/>
            <person name="Lutzoni F."/>
            <person name="Magnuson J."/>
            <person name="Mondo S."/>
            <person name="Nolan M."/>
            <person name="Ohm R."/>
            <person name="Pangilinan J."/>
            <person name="Park H.-J."/>
            <person name="Ramirez L."/>
            <person name="Alfaro M."/>
            <person name="Sun H."/>
            <person name="Tritt A."/>
            <person name="Yoshinaga Y."/>
            <person name="Zwiers L.-H."/>
            <person name="Turgeon B."/>
            <person name="Goodwin S."/>
            <person name="Spatafora J."/>
            <person name="Crous P."/>
            <person name="Grigoriev I."/>
        </authorList>
    </citation>
    <scope>NUCLEOTIDE SEQUENCE</scope>
    <source>
        <strain evidence="9">CBS 627.86</strain>
    </source>
</reference>
<evidence type="ECO:0000256" key="4">
    <source>
        <dbReference type="ARBA" id="ARBA00022737"/>
    </source>
</evidence>
<keyword evidence="4" id="KW-0677">Repeat</keyword>
<dbReference type="InterPro" id="IPR051628">
    <property type="entry name" value="LUBAC_E3_Ligases"/>
</dbReference>
<dbReference type="GO" id="GO:0043130">
    <property type="term" value="F:ubiquitin binding"/>
    <property type="evidence" value="ECO:0007669"/>
    <property type="project" value="TreeGrafter"/>
</dbReference>
<evidence type="ECO:0000256" key="7">
    <source>
        <dbReference type="ARBA" id="ARBA00022833"/>
    </source>
</evidence>
<dbReference type="GO" id="GO:0004842">
    <property type="term" value="F:ubiquitin-protein transferase activity"/>
    <property type="evidence" value="ECO:0007669"/>
    <property type="project" value="TreeGrafter"/>
</dbReference>
<keyword evidence="5" id="KW-0863">Zinc-finger</keyword>
<dbReference type="Gene3D" id="1.20.120.1750">
    <property type="match status" value="1"/>
</dbReference>
<evidence type="ECO:0000256" key="5">
    <source>
        <dbReference type="ARBA" id="ARBA00022771"/>
    </source>
</evidence>
<evidence type="ECO:0000256" key="2">
    <source>
        <dbReference type="ARBA" id="ARBA00022679"/>
    </source>
</evidence>
<evidence type="ECO:0000259" key="8">
    <source>
        <dbReference type="PROSITE" id="PS51873"/>
    </source>
</evidence>
<dbReference type="PANTHER" id="PTHR22770:SF13">
    <property type="entry name" value="RING-TYPE DOMAIN-CONTAINING PROTEIN"/>
    <property type="match status" value="1"/>
</dbReference>
<dbReference type="GO" id="GO:0000151">
    <property type="term" value="C:ubiquitin ligase complex"/>
    <property type="evidence" value="ECO:0007669"/>
    <property type="project" value="TreeGrafter"/>
</dbReference>
<accession>A0A6A5YZC7</accession>
<keyword evidence="2" id="KW-0808">Transferase</keyword>
<dbReference type="Proteomes" id="UP000799770">
    <property type="component" value="Unassembled WGS sequence"/>
</dbReference>
<dbReference type="Pfam" id="PF22191">
    <property type="entry name" value="IBR_1"/>
    <property type="match status" value="1"/>
</dbReference>
<comment type="pathway">
    <text evidence="1">Protein modification; protein ubiquitination.</text>
</comment>
<dbReference type="EMBL" id="ML977334">
    <property type="protein sequence ID" value="KAF2111461.1"/>
    <property type="molecule type" value="Genomic_DNA"/>
</dbReference>
<evidence type="ECO:0000256" key="1">
    <source>
        <dbReference type="ARBA" id="ARBA00004906"/>
    </source>
</evidence>
<keyword evidence="3" id="KW-0479">Metal-binding</keyword>
<dbReference type="OrthoDB" id="10009520at2759"/>
<dbReference type="GO" id="GO:0008270">
    <property type="term" value="F:zinc ion binding"/>
    <property type="evidence" value="ECO:0007669"/>
    <property type="project" value="UniProtKB-KW"/>
</dbReference>
<evidence type="ECO:0000256" key="3">
    <source>
        <dbReference type="ARBA" id="ARBA00022723"/>
    </source>
</evidence>
<dbReference type="InterPro" id="IPR002867">
    <property type="entry name" value="IBR_dom"/>
</dbReference>
<dbReference type="GO" id="GO:0097039">
    <property type="term" value="P:protein linear polyubiquitination"/>
    <property type="evidence" value="ECO:0007669"/>
    <property type="project" value="TreeGrafter"/>
</dbReference>
<proteinExistence type="predicted"/>
<dbReference type="AlphaFoldDB" id="A0A6A5YZC7"/>
<keyword evidence="10" id="KW-1185">Reference proteome</keyword>
<keyword evidence="6" id="KW-0833">Ubl conjugation pathway</keyword>
<dbReference type="SUPFAM" id="SSF57850">
    <property type="entry name" value="RING/U-box"/>
    <property type="match status" value="2"/>
</dbReference>
<organism evidence="9 10">
    <name type="scientific">Lophiotrema nucula</name>
    <dbReference type="NCBI Taxonomy" id="690887"/>
    <lineage>
        <taxon>Eukaryota</taxon>
        <taxon>Fungi</taxon>
        <taxon>Dikarya</taxon>
        <taxon>Ascomycota</taxon>
        <taxon>Pezizomycotina</taxon>
        <taxon>Dothideomycetes</taxon>
        <taxon>Pleosporomycetidae</taxon>
        <taxon>Pleosporales</taxon>
        <taxon>Lophiotremataceae</taxon>
        <taxon>Lophiotrema</taxon>
    </lineage>
</organism>
<feature type="domain" description="RING-type" evidence="8">
    <location>
        <begin position="1"/>
        <end position="214"/>
    </location>
</feature>
<gene>
    <name evidence="9" type="ORF">BDV96DRAFT_183078</name>
</gene>
<evidence type="ECO:0000256" key="6">
    <source>
        <dbReference type="ARBA" id="ARBA00022786"/>
    </source>
</evidence>
<dbReference type="CDD" id="cd20335">
    <property type="entry name" value="BRcat_RBR"/>
    <property type="match status" value="1"/>
</dbReference>